<dbReference type="RefSeq" id="WP_204706732.1">
    <property type="nucleotide sequence ID" value="NZ_JBHSZV010000004.1"/>
</dbReference>
<dbReference type="NCBIfam" id="TIGR02532">
    <property type="entry name" value="IV_pilin_GFxxxE"/>
    <property type="match status" value="1"/>
</dbReference>
<evidence type="ECO:0000256" key="1">
    <source>
        <dbReference type="ARBA" id="ARBA00004241"/>
    </source>
</evidence>
<organism evidence="4 5">
    <name type="scientific">Halobacillus seohaensis</name>
    <dbReference type="NCBI Taxonomy" id="447421"/>
    <lineage>
        <taxon>Bacteria</taxon>
        <taxon>Bacillati</taxon>
        <taxon>Bacillota</taxon>
        <taxon>Bacilli</taxon>
        <taxon>Bacillales</taxon>
        <taxon>Bacillaceae</taxon>
        <taxon>Halobacillus</taxon>
    </lineage>
</organism>
<keyword evidence="3" id="KW-1133">Transmembrane helix</keyword>
<evidence type="ECO:0000256" key="3">
    <source>
        <dbReference type="SAM" id="Phobius"/>
    </source>
</evidence>
<dbReference type="EMBL" id="JBHSZV010000004">
    <property type="protein sequence ID" value="MFC7060619.1"/>
    <property type="molecule type" value="Genomic_DNA"/>
</dbReference>
<keyword evidence="5" id="KW-1185">Reference proteome</keyword>
<comment type="subcellular location">
    <subcellularLocation>
        <location evidence="1">Cell surface</location>
    </subcellularLocation>
</comment>
<dbReference type="Proteomes" id="UP001596410">
    <property type="component" value="Unassembled WGS sequence"/>
</dbReference>
<evidence type="ECO:0000313" key="5">
    <source>
        <dbReference type="Proteomes" id="UP001596410"/>
    </source>
</evidence>
<dbReference type="InterPro" id="IPR012902">
    <property type="entry name" value="N_methyl_site"/>
</dbReference>
<dbReference type="Pfam" id="PF07963">
    <property type="entry name" value="N_methyl"/>
    <property type="match status" value="1"/>
</dbReference>
<dbReference type="NCBIfam" id="NF041002">
    <property type="entry name" value="pilin_ComGF"/>
    <property type="match status" value="1"/>
</dbReference>
<accession>A0ABW2EJM4</accession>
<dbReference type="InterPro" id="IPR016977">
    <property type="entry name" value="ComGF"/>
</dbReference>
<gene>
    <name evidence="4" type="primary">comGF</name>
    <name evidence="4" type="ORF">ACFQIC_01860</name>
</gene>
<proteinExistence type="predicted"/>
<keyword evidence="3" id="KW-0472">Membrane</keyword>
<reference evidence="5" key="1">
    <citation type="journal article" date="2019" name="Int. J. Syst. Evol. Microbiol.">
        <title>The Global Catalogue of Microorganisms (GCM) 10K type strain sequencing project: providing services to taxonomists for standard genome sequencing and annotation.</title>
        <authorList>
            <consortium name="The Broad Institute Genomics Platform"/>
            <consortium name="The Broad Institute Genome Sequencing Center for Infectious Disease"/>
            <person name="Wu L."/>
            <person name="Ma J."/>
        </authorList>
    </citation>
    <scope>NUCLEOTIDE SEQUENCE [LARGE SCALE GENOMIC DNA]</scope>
    <source>
        <strain evidence="5">CGMCC 4.1621</strain>
    </source>
</reference>
<evidence type="ECO:0000313" key="4">
    <source>
        <dbReference type="EMBL" id="MFC7060619.1"/>
    </source>
</evidence>
<protein>
    <submittedName>
        <fullName evidence="4">Competence type IV pilus minor pilin ComGF</fullName>
    </submittedName>
</protein>
<name>A0ABW2EJM4_9BACI</name>
<feature type="transmembrane region" description="Helical" evidence="3">
    <location>
        <begin position="26"/>
        <end position="43"/>
    </location>
</feature>
<evidence type="ECO:0000256" key="2">
    <source>
        <dbReference type="ARBA" id="ARBA00023287"/>
    </source>
</evidence>
<dbReference type="Pfam" id="PF15980">
    <property type="entry name" value="ComGF"/>
    <property type="match status" value="1"/>
</dbReference>
<keyword evidence="2" id="KW-0178">Competence</keyword>
<sequence>MKKISSACMLLLKSNGFTLVETIISLTLISILLTISVPVIKLIEGPSYSNELSVFQFLTFVEEEINTSTNVTLINNELIITDNQNREIKISKYGNDVRRRVNNTGHELLIHNIQELSFKLDKQMLHLSVVIKNGGSYHKTILYEFP</sequence>
<keyword evidence="3" id="KW-0812">Transmembrane</keyword>
<comment type="caution">
    <text evidence="4">The sequence shown here is derived from an EMBL/GenBank/DDBJ whole genome shotgun (WGS) entry which is preliminary data.</text>
</comment>